<evidence type="ECO:0000256" key="5">
    <source>
        <dbReference type="ARBA" id="ARBA00023242"/>
    </source>
</evidence>
<dbReference type="Gene3D" id="1.20.920.10">
    <property type="entry name" value="Bromodomain-like"/>
    <property type="match status" value="1"/>
</dbReference>
<dbReference type="PANTHER" id="PTHR47343">
    <property type="entry name" value="TRANSCRIPTIONAL ACTIVATOR SPT7"/>
    <property type="match status" value="1"/>
</dbReference>
<dbReference type="GO" id="GO:0000124">
    <property type="term" value="C:SAGA complex"/>
    <property type="evidence" value="ECO:0007669"/>
    <property type="project" value="InterPro"/>
</dbReference>
<dbReference type="InterPro" id="IPR009072">
    <property type="entry name" value="Histone-fold"/>
</dbReference>
<feature type="compositionally biased region" description="Polar residues" evidence="7">
    <location>
        <begin position="1"/>
        <end position="11"/>
    </location>
</feature>
<evidence type="ECO:0000313" key="9">
    <source>
        <dbReference type="EMBL" id="KAG0300870.1"/>
    </source>
</evidence>
<dbReference type="InterPro" id="IPR036427">
    <property type="entry name" value="Bromodomain-like_sf"/>
</dbReference>
<sequence length="1156" mass="128865">MSVSNYDTNHTGFEGPMDTSYDSLFGGPESSAPTSEQQERLLRILNDPSSNSQARLTFNVAHEMNSRKLWRFYLSEDEHAIFEAALTSIDTWTSFISLDEGFIHQYDDIKRQQQQHERQYPLPEIVESVPIPDITTADLNNNTLSELPDRSPDHIKQEVMDPDQSYFGLGTTTIKKEGSLSVRNSPSISTPPITTPNGQLRTPHTPRLEGSPSVKTPRGSPAPNGSTKPDATINVAHSSLSTEVMPPPSIPTTAFRSRVMVFEQLLPALYPSHGGCCHPTVDISELKDKDISQYAKPSQSSAMAVDDGPQARKRILEDDDDYDADMEGTPKLIKDSNALPNKTAAGSSKDAESKSGPSPENAPLRLPIHHIYYTLEYDMDAMIEQQQLEEADKNIQEEQENQPGNSLVTDNMLTQLGAGSVSMKYLLGAIESNRAATGLTDRELRTLLSDVRPNRSKWANEDRVGQEELYEGCERVLTELRNYTEHSIPFLNKVNKREAPDYFQVIKTPMDLGTVLKKLKSFAYQSKQQFADDLYLIYQNCMTYNSDPASYYRKHAIAMKKRTQQLLETVQDVTIRDRAEVEAEAEESDEETESQTGRPNEASKGLGRKEQKSSKTVHGVNGEPNTSKNHTAQRGGAASQHGSETPKITMDIDSTANATPTRETSREPSTMDSIETPLLQGGPFGHVRAGTPNGLSLHSPARHRMMRASVPVEIDLEQEEKDIAAELRASRGDILFQEWKEKTKKVRAKICSTRESQQSLPFEERFALERTPWEMKKSNEIDQAHDNVFDSLALRRRKKKKKRLGFRGRAASTVVADESSDSYEDVYGESESDEEEEDEEDFARDLFAPPKIKEEDLDMKKSKKVNEVFLPEYAVRSGLPEVPGRGHERLDDPELARKLFDESEISALEEKQPSLSLYPTAVAAPGQLAAGIERNVEELRKIRHVYSKIFAVKSLHPDLAALEEPPEPAPIPPHEGPLPPLVMNDATGHAMVSQVASKLLAHAGFQGAQASALAVMTDLTVEFFLNLGRTLRGYTDLYNKGMTAEEILLHTLHENGVNGVGDLEGYIREDVERYGNKLQDIHRKLETSYTDVVNTTLNEDQTADANFEFQEDDDAFTSGNFIGGGADDLGEDFFGFRELGIDREFGVGKLTIPSRV</sequence>
<dbReference type="Proteomes" id="UP000823405">
    <property type="component" value="Unassembled WGS sequence"/>
</dbReference>
<keyword evidence="5" id="KW-0539">Nucleus</keyword>
<feature type="compositionally biased region" description="Polar residues" evidence="7">
    <location>
        <begin position="223"/>
        <end position="232"/>
    </location>
</feature>
<evidence type="ECO:0000313" key="10">
    <source>
        <dbReference type="Proteomes" id="UP000823405"/>
    </source>
</evidence>
<dbReference type="Pfam" id="PF07524">
    <property type="entry name" value="Bromo_TP"/>
    <property type="match status" value="1"/>
</dbReference>
<feature type="region of interest" description="Disordered" evidence="7">
    <location>
        <begin position="177"/>
        <end position="232"/>
    </location>
</feature>
<feature type="region of interest" description="Disordered" evidence="7">
    <location>
        <begin position="1"/>
        <end position="39"/>
    </location>
</feature>
<dbReference type="CDD" id="cd05510">
    <property type="entry name" value="Bromo_SPT7_like"/>
    <property type="match status" value="1"/>
</dbReference>
<dbReference type="InterPro" id="IPR037782">
    <property type="entry name" value="Spt7"/>
</dbReference>
<feature type="compositionally biased region" description="Low complexity" evidence="7">
    <location>
        <begin position="185"/>
        <end position="196"/>
    </location>
</feature>
<feature type="compositionally biased region" description="Acidic residues" evidence="7">
    <location>
        <begin position="317"/>
        <end position="326"/>
    </location>
</feature>
<comment type="caution">
    <text evidence="9">The sequence shown here is derived from an EMBL/GenBank/DDBJ whole genome shotgun (WGS) entry which is preliminary data.</text>
</comment>
<dbReference type="GO" id="GO:0006357">
    <property type="term" value="P:regulation of transcription by RNA polymerase II"/>
    <property type="evidence" value="ECO:0007669"/>
    <property type="project" value="TreeGrafter"/>
</dbReference>
<dbReference type="CDD" id="cd22927">
    <property type="entry name" value="HFD_SPT7"/>
    <property type="match status" value="1"/>
</dbReference>
<gene>
    <name evidence="9" type="primary">SPT7</name>
    <name evidence="9" type="ORF">BGZ97_003058</name>
</gene>
<evidence type="ECO:0000256" key="2">
    <source>
        <dbReference type="ARBA" id="ARBA00023015"/>
    </source>
</evidence>
<evidence type="ECO:0000256" key="7">
    <source>
        <dbReference type="SAM" id="MobiDB-lite"/>
    </source>
</evidence>
<dbReference type="InterPro" id="IPR001487">
    <property type="entry name" value="Bromodomain"/>
</dbReference>
<feature type="region of interest" description="Disordered" evidence="7">
    <location>
        <begin position="817"/>
        <end position="847"/>
    </location>
</feature>
<feature type="compositionally biased region" description="Acidic residues" evidence="7">
    <location>
        <begin position="582"/>
        <end position="593"/>
    </location>
</feature>
<keyword evidence="4" id="KW-0804">Transcription</keyword>
<feature type="region of interest" description="Disordered" evidence="7">
    <location>
        <begin position="580"/>
        <end position="679"/>
    </location>
</feature>
<evidence type="ECO:0000256" key="3">
    <source>
        <dbReference type="ARBA" id="ARBA00023117"/>
    </source>
</evidence>
<dbReference type="GO" id="GO:0046695">
    <property type="term" value="C:SLIK (SAGA-like) complex"/>
    <property type="evidence" value="ECO:0007669"/>
    <property type="project" value="InterPro"/>
</dbReference>
<dbReference type="Gene3D" id="1.10.20.10">
    <property type="entry name" value="Histone, subunit A"/>
    <property type="match status" value="1"/>
</dbReference>
<keyword evidence="2" id="KW-0805">Transcription regulation</keyword>
<dbReference type="SMART" id="SM00297">
    <property type="entry name" value="BROMO"/>
    <property type="match status" value="1"/>
</dbReference>
<evidence type="ECO:0000259" key="8">
    <source>
        <dbReference type="PROSITE" id="PS50014"/>
    </source>
</evidence>
<evidence type="ECO:0000256" key="1">
    <source>
        <dbReference type="ARBA" id="ARBA00004123"/>
    </source>
</evidence>
<dbReference type="PRINTS" id="PR00503">
    <property type="entry name" value="BROMODOMAIN"/>
</dbReference>
<proteinExistence type="predicted"/>
<dbReference type="InterPro" id="IPR018359">
    <property type="entry name" value="Bromodomain_CS"/>
</dbReference>
<dbReference type="GO" id="GO:0005198">
    <property type="term" value="F:structural molecule activity"/>
    <property type="evidence" value="ECO:0007669"/>
    <property type="project" value="TreeGrafter"/>
</dbReference>
<reference evidence="9" key="1">
    <citation type="journal article" date="2020" name="Fungal Divers.">
        <title>Resolving the Mortierellaceae phylogeny through synthesis of multi-gene phylogenetics and phylogenomics.</title>
        <authorList>
            <person name="Vandepol N."/>
            <person name="Liber J."/>
            <person name="Desiro A."/>
            <person name="Na H."/>
            <person name="Kennedy M."/>
            <person name="Barry K."/>
            <person name="Grigoriev I.V."/>
            <person name="Miller A.N."/>
            <person name="O'Donnell K."/>
            <person name="Stajich J.E."/>
            <person name="Bonito G."/>
        </authorList>
    </citation>
    <scope>NUCLEOTIDE SEQUENCE</scope>
    <source>
        <strain evidence="9">NVP60</strain>
    </source>
</reference>
<dbReference type="InterPro" id="IPR006565">
    <property type="entry name" value="BTP"/>
</dbReference>
<dbReference type="PROSITE" id="PS00633">
    <property type="entry name" value="BROMODOMAIN_1"/>
    <property type="match status" value="1"/>
</dbReference>
<name>A0A9P6UGU7_9FUNG</name>
<evidence type="ECO:0000256" key="6">
    <source>
        <dbReference type="PROSITE-ProRule" id="PRU00035"/>
    </source>
</evidence>
<organism evidence="9 10">
    <name type="scientific">Linnemannia gamsii</name>
    <dbReference type="NCBI Taxonomy" id="64522"/>
    <lineage>
        <taxon>Eukaryota</taxon>
        <taxon>Fungi</taxon>
        <taxon>Fungi incertae sedis</taxon>
        <taxon>Mucoromycota</taxon>
        <taxon>Mortierellomycotina</taxon>
        <taxon>Mortierellomycetes</taxon>
        <taxon>Mortierellales</taxon>
        <taxon>Mortierellaceae</taxon>
        <taxon>Linnemannia</taxon>
    </lineage>
</organism>
<accession>A0A9P6UGU7</accession>
<dbReference type="PANTHER" id="PTHR47343:SF1">
    <property type="entry name" value="TRANSCRIPTIONAL ACTIVATOR SPT7"/>
    <property type="match status" value="1"/>
</dbReference>
<feature type="region of interest" description="Disordered" evidence="7">
    <location>
        <begin position="317"/>
        <end position="364"/>
    </location>
</feature>
<dbReference type="GO" id="GO:0006325">
    <property type="term" value="P:chromatin organization"/>
    <property type="evidence" value="ECO:0007669"/>
    <property type="project" value="UniProtKB-ARBA"/>
</dbReference>
<evidence type="ECO:0000256" key="4">
    <source>
        <dbReference type="ARBA" id="ARBA00023163"/>
    </source>
</evidence>
<comment type="subcellular location">
    <subcellularLocation>
        <location evidence="1">Nucleus</location>
    </subcellularLocation>
</comment>
<feature type="compositionally biased region" description="Polar residues" evidence="7">
    <location>
        <begin position="623"/>
        <end position="632"/>
    </location>
</feature>
<keyword evidence="10" id="KW-1185">Reference proteome</keyword>
<protein>
    <submittedName>
        <fullName evidence="9">Transcriptional activator spt7</fullName>
    </submittedName>
</protein>
<feature type="domain" description="Bromo" evidence="8">
    <location>
        <begin position="482"/>
        <end position="552"/>
    </location>
</feature>
<keyword evidence="3 6" id="KW-0103">Bromodomain</keyword>
<dbReference type="GO" id="GO:0005634">
    <property type="term" value="C:nucleus"/>
    <property type="evidence" value="ECO:0007669"/>
    <property type="project" value="UniProtKB-SubCell"/>
</dbReference>
<dbReference type="Pfam" id="PF00439">
    <property type="entry name" value="Bromodomain"/>
    <property type="match status" value="1"/>
</dbReference>
<feature type="compositionally biased region" description="Acidic residues" evidence="7">
    <location>
        <begin position="818"/>
        <end position="842"/>
    </location>
</feature>
<feature type="non-terminal residue" evidence="9">
    <location>
        <position position="1156"/>
    </location>
</feature>
<dbReference type="SUPFAM" id="SSF47370">
    <property type="entry name" value="Bromodomain"/>
    <property type="match status" value="1"/>
</dbReference>
<dbReference type="SMART" id="SM00576">
    <property type="entry name" value="BTP"/>
    <property type="match status" value="1"/>
</dbReference>
<dbReference type="GO" id="GO:0046982">
    <property type="term" value="F:protein heterodimerization activity"/>
    <property type="evidence" value="ECO:0007669"/>
    <property type="project" value="InterPro"/>
</dbReference>
<dbReference type="OrthoDB" id="21449at2759"/>
<dbReference type="AlphaFoldDB" id="A0A9P6UGU7"/>
<dbReference type="EMBL" id="JAAAIN010001702">
    <property type="protein sequence ID" value="KAG0300870.1"/>
    <property type="molecule type" value="Genomic_DNA"/>
</dbReference>
<feature type="compositionally biased region" description="Polar residues" evidence="7">
    <location>
        <begin position="652"/>
        <end position="673"/>
    </location>
</feature>
<dbReference type="PROSITE" id="PS50014">
    <property type="entry name" value="BROMODOMAIN_2"/>
    <property type="match status" value="1"/>
</dbReference>